<reference evidence="1" key="1">
    <citation type="submission" date="2021-03" db="EMBL/GenBank/DDBJ databases">
        <title>novel species isolated from a fishpond in China.</title>
        <authorList>
            <person name="Lu H."/>
            <person name="Cai Z."/>
        </authorList>
    </citation>
    <scope>NUCLEOTIDE SEQUENCE</scope>
    <source>
        <strain evidence="1">JCM 30855</strain>
    </source>
</reference>
<name>A0A939DM54_9ALTE</name>
<protein>
    <recommendedName>
        <fullName evidence="3">Tail fiber protein</fullName>
    </recommendedName>
</protein>
<organism evidence="1 2">
    <name type="scientific">Bowmanella dokdonensis</name>
    <dbReference type="NCBI Taxonomy" id="751969"/>
    <lineage>
        <taxon>Bacteria</taxon>
        <taxon>Pseudomonadati</taxon>
        <taxon>Pseudomonadota</taxon>
        <taxon>Gammaproteobacteria</taxon>
        <taxon>Alteromonadales</taxon>
        <taxon>Alteromonadaceae</taxon>
        <taxon>Bowmanella</taxon>
    </lineage>
</organism>
<evidence type="ECO:0000313" key="1">
    <source>
        <dbReference type="EMBL" id="MBN7824787.1"/>
    </source>
</evidence>
<gene>
    <name evidence="1" type="ORF">J0A66_06055</name>
</gene>
<keyword evidence="2" id="KW-1185">Reference proteome</keyword>
<evidence type="ECO:0000313" key="2">
    <source>
        <dbReference type="Proteomes" id="UP000664654"/>
    </source>
</evidence>
<dbReference type="Proteomes" id="UP000664654">
    <property type="component" value="Unassembled WGS sequence"/>
</dbReference>
<proteinExistence type="predicted"/>
<sequence>MTNFVYAKANFTMGQKVVAITNGVNVAAFVDGDMVFVEGFLPFRVAGSTLSSLTLKDNAPATLNAVDIAIIAGDVPLRDVLDQLKAHSDAFAAWFSQMDAWLNELGTVNVVTPSGTEPVSTLPQILYDVSQQTQQIQDNLDAIGDAGAHAIAAKNWAVTAVDTPVPEGNGSQFSTVHYHAKVSAMHAAVNGWYGQVNTWQEAVNTKHGQVNTWYNSINTWQAAVSTKHGDVEGWHTSVNGWQQTVGTQHTAIQGWYNSINTWQAAVNTKHGQVSSWHTAVNGWQQTVGTQYNDWTTNQIPYVEQLKADAELARDQAQQAAQGLTGGLFFAGSWSSNSAPPTPSEGSAFYKITGACTVNGIAYAVGDSIIYDNIGGTWFKLDSTDQVTSVCGKIGAVTLTAADVGARPSTWVPSWSEVTGKPTFAAVATSGSYTDLSNKPTLSSLGGVPTTRTVNGKQLSANISIGIADISGLDTALAGGATTFYYDPSGTFTLTRQTQRMVILCWSNYPTIYIDGSTFQTGDEIVIINQRGTGVVTFRNLDGAIYKFDGTSTAANVDNTLSKAGAVRLVNYNGSSFMGQAA</sequence>
<dbReference type="AlphaFoldDB" id="A0A939DM54"/>
<dbReference type="EMBL" id="JAFKCV010000003">
    <property type="protein sequence ID" value="MBN7824787.1"/>
    <property type="molecule type" value="Genomic_DNA"/>
</dbReference>
<evidence type="ECO:0008006" key="3">
    <source>
        <dbReference type="Google" id="ProtNLM"/>
    </source>
</evidence>
<comment type="caution">
    <text evidence="1">The sequence shown here is derived from an EMBL/GenBank/DDBJ whole genome shotgun (WGS) entry which is preliminary data.</text>
</comment>
<accession>A0A939DM54</accession>
<dbReference type="RefSeq" id="WP_206572910.1">
    <property type="nucleotide sequence ID" value="NZ_JAFKCV010000003.1"/>
</dbReference>